<organism evidence="3">
    <name type="scientific">Caldithrix abyssi</name>
    <dbReference type="NCBI Taxonomy" id="187145"/>
    <lineage>
        <taxon>Bacteria</taxon>
        <taxon>Pseudomonadati</taxon>
        <taxon>Calditrichota</taxon>
        <taxon>Calditrichia</taxon>
        <taxon>Calditrichales</taxon>
        <taxon>Calditrichaceae</taxon>
        <taxon>Caldithrix</taxon>
    </lineage>
</organism>
<evidence type="ECO:0000256" key="1">
    <source>
        <dbReference type="ARBA" id="ARBA00009091"/>
    </source>
</evidence>
<dbReference type="InterPro" id="IPR005632">
    <property type="entry name" value="Chaperone_Skp"/>
</dbReference>
<evidence type="ECO:0000313" key="3">
    <source>
        <dbReference type="EMBL" id="HHM02565.1"/>
    </source>
</evidence>
<dbReference type="PANTHER" id="PTHR35089">
    <property type="entry name" value="CHAPERONE PROTEIN SKP"/>
    <property type="match status" value="1"/>
</dbReference>
<dbReference type="SMART" id="SM00935">
    <property type="entry name" value="OmpH"/>
    <property type="match status" value="1"/>
</dbReference>
<comment type="caution">
    <text evidence="3">The sequence shown here is derived from an EMBL/GenBank/DDBJ whole genome shotgun (WGS) entry which is preliminary data.</text>
</comment>
<comment type="similarity">
    <text evidence="1">Belongs to the Skp family.</text>
</comment>
<dbReference type="InterPro" id="IPR024930">
    <property type="entry name" value="Skp_dom_sf"/>
</dbReference>
<dbReference type="AlphaFoldDB" id="A0A7V5RR18"/>
<dbReference type="Pfam" id="PF03938">
    <property type="entry name" value="OmpH"/>
    <property type="match status" value="1"/>
</dbReference>
<dbReference type="SUPFAM" id="SSF111384">
    <property type="entry name" value="OmpH-like"/>
    <property type="match status" value="1"/>
</dbReference>
<sequence>MKISKISLISIITLSMFAGVFAQKFAYVNSQKISMEYQESVDAQNKFKELQNQTQVNYEKMVKEYQTLANEIESQSLLLSPEKKQEKMKLAQQKAMEVERFKYEKLGPQGELYKKQAELLQPVIDKINAAIQKVGEEEGYDMIFDGSAGILYANPGLDITQKVLDELNSGKSKK</sequence>
<reference evidence="3" key="1">
    <citation type="journal article" date="2020" name="mSystems">
        <title>Genome- and Community-Level Interaction Insights into Carbon Utilization and Element Cycling Functions of Hydrothermarchaeota in Hydrothermal Sediment.</title>
        <authorList>
            <person name="Zhou Z."/>
            <person name="Liu Y."/>
            <person name="Xu W."/>
            <person name="Pan J."/>
            <person name="Luo Z.H."/>
            <person name="Li M."/>
        </authorList>
    </citation>
    <scope>NUCLEOTIDE SEQUENCE [LARGE SCALE GENOMIC DNA]</scope>
    <source>
        <strain evidence="3">HyVt-460</strain>
    </source>
</reference>
<dbReference type="GO" id="GO:0051082">
    <property type="term" value="F:unfolded protein binding"/>
    <property type="evidence" value="ECO:0007669"/>
    <property type="project" value="InterPro"/>
</dbReference>
<protein>
    <submittedName>
        <fullName evidence="3">OmpH family outer membrane protein</fullName>
    </submittedName>
</protein>
<name>A0A7V5RR18_CALAY</name>
<dbReference type="GO" id="GO:0050821">
    <property type="term" value="P:protein stabilization"/>
    <property type="evidence" value="ECO:0007669"/>
    <property type="project" value="TreeGrafter"/>
</dbReference>
<evidence type="ECO:0000256" key="2">
    <source>
        <dbReference type="ARBA" id="ARBA00022729"/>
    </source>
</evidence>
<dbReference type="Gene3D" id="3.30.910.20">
    <property type="entry name" value="Skp domain"/>
    <property type="match status" value="1"/>
</dbReference>
<keyword evidence="2" id="KW-0732">Signal</keyword>
<accession>A0A7V5RR18</accession>
<gene>
    <name evidence="3" type="ORF">ENJ15_06090</name>
</gene>
<dbReference type="PANTHER" id="PTHR35089:SF1">
    <property type="entry name" value="CHAPERONE PROTEIN SKP"/>
    <property type="match status" value="1"/>
</dbReference>
<proteinExistence type="inferred from homology"/>
<dbReference type="GO" id="GO:0005829">
    <property type="term" value="C:cytosol"/>
    <property type="evidence" value="ECO:0007669"/>
    <property type="project" value="TreeGrafter"/>
</dbReference>
<dbReference type="EMBL" id="DRLI01000235">
    <property type="protein sequence ID" value="HHM02565.1"/>
    <property type="molecule type" value="Genomic_DNA"/>
</dbReference>
<dbReference type="Proteomes" id="UP000885771">
    <property type="component" value="Unassembled WGS sequence"/>
</dbReference>